<accession>A0A3A8ER12</accession>
<feature type="non-terminal residue" evidence="1">
    <location>
        <position position="1"/>
    </location>
</feature>
<proteinExistence type="predicted"/>
<sequence length="79" mass="9420">RRSSVDSINESELYKLIMDLELNIKDTFINKLLNAYDIAKKSDDSKYHLENIMKDVAIYEYDHSNNFIKDWQSYILRGL</sequence>
<dbReference type="EMBL" id="RAXT01000038">
    <property type="protein sequence ID" value="RKG36638.1"/>
    <property type="molecule type" value="Genomic_DNA"/>
</dbReference>
<evidence type="ECO:0000313" key="1">
    <source>
        <dbReference type="EMBL" id="RKG36638.1"/>
    </source>
</evidence>
<keyword evidence="2" id="KW-1185">Reference proteome</keyword>
<protein>
    <submittedName>
        <fullName evidence="1">P-loop ATPase</fullName>
    </submittedName>
</protein>
<evidence type="ECO:0000313" key="2">
    <source>
        <dbReference type="Proteomes" id="UP000280405"/>
    </source>
</evidence>
<name>A0A3A8ER12_9GAMM</name>
<gene>
    <name evidence="1" type="ORF">D7V20_14015</name>
</gene>
<dbReference type="AlphaFoldDB" id="A0A3A8ER12"/>
<organism evidence="1 2">
    <name type="scientific">Acinetobacter rongchengensis</name>
    <dbReference type="NCBI Taxonomy" id="2419601"/>
    <lineage>
        <taxon>Bacteria</taxon>
        <taxon>Pseudomonadati</taxon>
        <taxon>Pseudomonadota</taxon>
        <taxon>Gammaproteobacteria</taxon>
        <taxon>Moraxellales</taxon>
        <taxon>Moraxellaceae</taxon>
        <taxon>Acinetobacter</taxon>
    </lineage>
</organism>
<dbReference type="Proteomes" id="UP000280405">
    <property type="component" value="Unassembled WGS sequence"/>
</dbReference>
<comment type="caution">
    <text evidence="1">The sequence shown here is derived from an EMBL/GenBank/DDBJ whole genome shotgun (WGS) entry which is preliminary data.</text>
</comment>
<reference evidence="1 2" key="1">
    <citation type="submission" date="2018-09" db="EMBL/GenBank/DDBJ databases">
        <title>The draft genome of Acinetobacter spp. strains.</title>
        <authorList>
            <person name="Qin J."/>
            <person name="Feng Y."/>
            <person name="Zong Z."/>
        </authorList>
    </citation>
    <scope>NUCLEOTIDE SEQUENCE [LARGE SCALE GENOMIC DNA]</scope>
    <source>
        <strain evidence="1 2">WCHAc060115</strain>
    </source>
</reference>